<feature type="transmembrane region" description="Helical" evidence="7">
    <location>
        <begin position="109"/>
        <end position="128"/>
    </location>
</feature>
<comment type="similarity">
    <text evidence="3">Belongs to the peptidase M50B family.</text>
</comment>
<evidence type="ECO:0000256" key="4">
    <source>
        <dbReference type="ARBA" id="ARBA00022692"/>
    </source>
</evidence>
<accession>A0ABY8UXT1</accession>
<evidence type="ECO:0000256" key="1">
    <source>
        <dbReference type="ARBA" id="ARBA00001947"/>
    </source>
</evidence>
<dbReference type="Proteomes" id="UP001236652">
    <property type="component" value="Chromosome"/>
</dbReference>
<keyword evidence="5 7" id="KW-1133">Transmembrane helix</keyword>
<evidence type="ECO:0000256" key="5">
    <source>
        <dbReference type="ARBA" id="ARBA00022989"/>
    </source>
</evidence>
<dbReference type="RefSeq" id="WP_231416723.1">
    <property type="nucleotide sequence ID" value="NZ_CP126446.1"/>
</dbReference>
<dbReference type="Pfam" id="PF02163">
    <property type="entry name" value="Peptidase_M50"/>
    <property type="match status" value="1"/>
</dbReference>
<evidence type="ECO:0000313" key="9">
    <source>
        <dbReference type="EMBL" id="WIF96446.1"/>
    </source>
</evidence>
<feature type="transmembrane region" description="Helical" evidence="7">
    <location>
        <begin position="81"/>
        <end position="103"/>
    </location>
</feature>
<evidence type="ECO:0000313" key="10">
    <source>
        <dbReference type="Proteomes" id="UP001236652"/>
    </source>
</evidence>
<proteinExistence type="inferred from homology"/>
<protein>
    <recommendedName>
        <fullName evidence="8">Peptidase M50 domain-containing protein</fullName>
    </recommendedName>
</protein>
<sequence>MVVFFSLLFLIAPLCLLLHECGHALLARSAGAERVEVFLGVGPAYQMQVHPSFSIHIASLYFLGAMASYDKQDVFKPGERIAISLGGPLFSLGGAVLSWGSYLYFPHPILSFMIIFNLWLFAVNLIPFKIRGKRSDGSLILQDLIGILRKSS</sequence>
<keyword evidence="4 7" id="KW-0812">Transmembrane</keyword>
<dbReference type="EMBL" id="CP126446">
    <property type="protein sequence ID" value="WIF96446.1"/>
    <property type="molecule type" value="Genomic_DNA"/>
</dbReference>
<feature type="transmembrane region" description="Helical" evidence="7">
    <location>
        <begin position="53"/>
        <end position="69"/>
    </location>
</feature>
<comment type="subcellular location">
    <subcellularLocation>
        <location evidence="2">Membrane</location>
        <topology evidence="2">Multi-pass membrane protein</topology>
    </subcellularLocation>
</comment>
<organism evidence="9 10">
    <name type="scientific">Pontibacillus chungwhensis</name>
    <dbReference type="NCBI Taxonomy" id="265426"/>
    <lineage>
        <taxon>Bacteria</taxon>
        <taxon>Bacillati</taxon>
        <taxon>Bacillota</taxon>
        <taxon>Bacilli</taxon>
        <taxon>Bacillales</taxon>
        <taxon>Bacillaceae</taxon>
        <taxon>Pontibacillus</taxon>
    </lineage>
</organism>
<keyword evidence="10" id="KW-1185">Reference proteome</keyword>
<reference evidence="9 10" key="1">
    <citation type="submission" date="2023-05" db="EMBL/GenBank/DDBJ databases">
        <title>Comparative genomics reveals the evidence of polycyclic aromatic hydrocarbons degradation in moderately halophilic genus Pontibacillus.</title>
        <authorList>
            <person name="Yang H."/>
            <person name="Qian Z."/>
        </authorList>
    </citation>
    <scope>NUCLEOTIDE SEQUENCE [LARGE SCALE GENOMIC DNA]</scope>
    <source>
        <strain evidence="10">HN14</strain>
    </source>
</reference>
<feature type="domain" description="Peptidase M50" evidence="8">
    <location>
        <begin position="14"/>
        <end position="104"/>
    </location>
</feature>
<evidence type="ECO:0000256" key="7">
    <source>
        <dbReference type="SAM" id="Phobius"/>
    </source>
</evidence>
<name>A0ABY8UXT1_9BACI</name>
<evidence type="ECO:0000256" key="3">
    <source>
        <dbReference type="ARBA" id="ARBA00007931"/>
    </source>
</evidence>
<keyword evidence="6 7" id="KW-0472">Membrane</keyword>
<evidence type="ECO:0000256" key="6">
    <source>
        <dbReference type="ARBA" id="ARBA00023136"/>
    </source>
</evidence>
<dbReference type="InterPro" id="IPR008915">
    <property type="entry name" value="Peptidase_M50"/>
</dbReference>
<evidence type="ECO:0000256" key="2">
    <source>
        <dbReference type="ARBA" id="ARBA00004141"/>
    </source>
</evidence>
<evidence type="ECO:0000259" key="8">
    <source>
        <dbReference type="Pfam" id="PF02163"/>
    </source>
</evidence>
<gene>
    <name evidence="9" type="ORF">QNI29_11850</name>
</gene>
<comment type="cofactor">
    <cofactor evidence="1">
        <name>Zn(2+)</name>
        <dbReference type="ChEBI" id="CHEBI:29105"/>
    </cofactor>
</comment>